<evidence type="ECO:0000313" key="2">
    <source>
        <dbReference type="EMBL" id="RSJ13632.1"/>
    </source>
</evidence>
<proteinExistence type="predicted"/>
<reference evidence="2 3" key="1">
    <citation type="submission" date="2018-11" db="EMBL/GenBank/DDBJ databases">
        <title>Species Designations Belie Phenotypic and Genotypic Heterogeneity in Oral Streptococci.</title>
        <authorList>
            <person name="Velsko I."/>
        </authorList>
    </citation>
    <scope>NUCLEOTIDE SEQUENCE [LARGE SCALE GENOMIC DNA]</scope>
    <source>
        <strain evidence="2 3">BCC06</strain>
    </source>
</reference>
<comment type="caution">
    <text evidence="2">The sequence shown here is derived from an EMBL/GenBank/DDBJ whole genome shotgun (WGS) entry which is preliminary data.</text>
</comment>
<evidence type="ECO:0000256" key="1">
    <source>
        <dbReference type="SAM" id="Phobius"/>
    </source>
</evidence>
<protein>
    <submittedName>
        <fullName evidence="2">Uncharacterized protein</fullName>
    </submittedName>
</protein>
<keyword evidence="1" id="KW-0472">Membrane</keyword>
<name>A0A428EK72_STRMT</name>
<keyword evidence="1" id="KW-0812">Transmembrane</keyword>
<accession>A0A428EK72</accession>
<evidence type="ECO:0000313" key="3">
    <source>
        <dbReference type="Proteomes" id="UP000267438"/>
    </source>
</evidence>
<organism evidence="2 3">
    <name type="scientific">Streptococcus mitis</name>
    <dbReference type="NCBI Taxonomy" id="28037"/>
    <lineage>
        <taxon>Bacteria</taxon>
        <taxon>Bacillati</taxon>
        <taxon>Bacillota</taxon>
        <taxon>Bacilli</taxon>
        <taxon>Lactobacillales</taxon>
        <taxon>Streptococcaceae</taxon>
        <taxon>Streptococcus</taxon>
        <taxon>Streptococcus mitis group</taxon>
    </lineage>
</organism>
<dbReference type="AlphaFoldDB" id="A0A428EK72"/>
<dbReference type="EMBL" id="RJOH01000005">
    <property type="protein sequence ID" value="RSJ13632.1"/>
    <property type="molecule type" value="Genomic_DNA"/>
</dbReference>
<feature type="transmembrane region" description="Helical" evidence="1">
    <location>
        <begin position="16"/>
        <end position="41"/>
    </location>
</feature>
<sequence length="61" mass="7158">MIKENLTKLFSFTPPYLVLLAFVIFHLVLLIFGLSFITVLWNSRFFHSLFDLLNPSLENLL</sequence>
<dbReference type="Proteomes" id="UP000267438">
    <property type="component" value="Unassembled WGS sequence"/>
</dbReference>
<keyword evidence="1" id="KW-1133">Transmembrane helix</keyword>
<gene>
    <name evidence="2" type="ORF">D8836_04525</name>
</gene>